<name>A0ACB9N7L5_BAUVA</name>
<keyword evidence="2" id="KW-1185">Reference proteome</keyword>
<organism evidence="1 2">
    <name type="scientific">Bauhinia variegata</name>
    <name type="common">Purple orchid tree</name>
    <name type="synonym">Phanera variegata</name>
    <dbReference type="NCBI Taxonomy" id="167791"/>
    <lineage>
        <taxon>Eukaryota</taxon>
        <taxon>Viridiplantae</taxon>
        <taxon>Streptophyta</taxon>
        <taxon>Embryophyta</taxon>
        <taxon>Tracheophyta</taxon>
        <taxon>Spermatophyta</taxon>
        <taxon>Magnoliopsida</taxon>
        <taxon>eudicotyledons</taxon>
        <taxon>Gunneridae</taxon>
        <taxon>Pentapetalae</taxon>
        <taxon>rosids</taxon>
        <taxon>fabids</taxon>
        <taxon>Fabales</taxon>
        <taxon>Fabaceae</taxon>
        <taxon>Cercidoideae</taxon>
        <taxon>Cercideae</taxon>
        <taxon>Bauhiniinae</taxon>
        <taxon>Bauhinia</taxon>
    </lineage>
</organism>
<evidence type="ECO:0000313" key="2">
    <source>
        <dbReference type="Proteomes" id="UP000828941"/>
    </source>
</evidence>
<accession>A0ACB9N7L5</accession>
<comment type="caution">
    <text evidence="1">The sequence shown here is derived from an EMBL/GenBank/DDBJ whole genome shotgun (WGS) entry which is preliminary data.</text>
</comment>
<evidence type="ECO:0000313" key="1">
    <source>
        <dbReference type="EMBL" id="KAI4331794.1"/>
    </source>
</evidence>
<proteinExistence type="predicted"/>
<dbReference type="Proteomes" id="UP000828941">
    <property type="component" value="Chromosome 7"/>
</dbReference>
<sequence>MDHYDDEDEGVELLSSGIGDLYYRSNEQDPYLQDEEDDDAEGLEDMIISPTDAVIVCLRNEDDVSLLEVWIVENSNTSDVNMYVHHDVMISAFPLCTAWLDCPLKGGEKGKTYGHSYPYFQHVH</sequence>
<protein>
    <submittedName>
        <fullName evidence="1">Uncharacterized protein</fullName>
    </submittedName>
</protein>
<gene>
    <name evidence="1" type="ORF">L6164_016749</name>
</gene>
<reference evidence="1 2" key="1">
    <citation type="journal article" date="2022" name="DNA Res.">
        <title>Chromosomal-level genome assembly of the orchid tree Bauhinia variegata (Leguminosae; Cercidoideae) supports the allotetraploid origin hypothesis of Bauhinia.</title>
        <authorList>
            <person name="Zhong Y."/>
            <person name="Chen Y."/>
            <person name="Zheng D."/>
            <person name="Pang J."/>
            <person name="Liu Y."/>
            <person name="Luo S."/>
            <person name="Meng S."/>
            <person name="Qian L."/>
            <person name="Wei D."/>
            <person name="Dai S."/>
            <person name="Zhou R."/>
        </authorList>
    </citation>
    <scope>NUCLEOTIDE SEQUENCE [LARGE SCALE GENOMIC DNA]</scope>
    <source>
        <strain evidence="1">BV-YZ2020</strain>
    </source>
</reference>
<dbReference type="EMBL" id="CM039432">
    <property type="protein sequence ID" value="KAI4331794.1"/>
    <property type="molecule type" value="Genomic_DNA"/>
</dbReference>